<evidence type="ECO:0000256" key="1">
    <source>
        <dbReference type="SAM" id="Coils"/>
    </source>
</evidence>
<gene>
    <name evidence="3" type="ORF">SCF082_LOCUS25323</name>
</gene>
<keyword evidence="4" id="KW-1185">Reference proteome</keyword>
<comment type="caution">
    <text evidence="3">The sequence shown here is derived from an EMBL/GenBank/DDBJ whole genome shotgun (WGS) entry which is preliminary data.</text>
</comment>
<evidence type="ECO:0000313" key="3">
    <source>
        <dbReference type="EMBL" id="CAK9044612.1"/>
    </source>
</evidence>
<proteinExistence type="predicted"/>
<protein>
    <submittedName>
        <fullName evidence="3">Uncharacterized protein</fullName>
    </submittedName>
</protein>
<feature type="coiled-coil region" evidence="1">
    <location>
        <begin position="382"/>
        <end position="501"/>
    </location>
</feature>
<evidence type="ECO:0000256" key="2">
    <source>
        <dbReference type="SAM" id="MobiDB-lite"/>
    </source>
</evidence>
<name>A0ABP0M1I9_9DINO</name>
<dbReference type="Proteomes" id="UP001642464">
    <property type="component" value="Unassembled WGS sequence"/>
</dbReference>
<evidence type="ECO:0000313" key="4">
    <source>
        <dbReference type="Proteomes" id="UP001642464"/>
    </source>
</evidence>
<reference evidence="3 4" key="1">
    <citation type="submission" date="2024-02" db="EMBL/GenBank/DDBJ databases">
        <authorList>
            <person name="Chen Y."/>
            <person name="Shah S."/>
            <person name="Dougan E. K."/>
            <person name="Thang M."/>
            <person name="Chan C."/>
        </authorList>
    </citation>
    <scope>NUCLEOTIDE SEQUENCE [LARGE SCALE GENOMIC DNA]</scope>
</reference>
<keyword evidence="1" id="KW-0175">Coiled coil</keyword>
<feature type="region of interest" description="Disordered" evidence="2">
    <location>
        <begin position="1"/>
        <end position="21"/>
    </location>
</feature>
<sequence>MSGHHTLPSTKQLTTRMASSGRNIPAKAQTMQNLQLLLAAAKKNKPVTRVENARMLRAKFTELQDSPDGADLDPLTVPKCVECNHCGWPVYPRESKVATKKTFARAGIDRGSKKEEEAKRRAAIQAALDAGEEIPEDLLKGETQGPAASEADSRDTVERQADQLQELEDRNQELEKRLEDMENQSRTLVDERDRLQEELDDATDRIEYMEEAEQRWRDKVSKARIENDRLLQELERSSFVSSDREGGLIASLLDARQLREVIAVLKRRRLLMLTKMQQELRKRQEEGEVKTALDSWKLEITKEVYEKKLDALEARRRKEVGELEVLLAADRAHIARLQAQVEQLRGKIKKAAQHFLERTLSTNTFPWAHGHALRAWCGIHPSLVLENELERTRKKLKETEEALVEATERRDTLQVELDQVVAERDDLRQRIDSALAELEYIKEEAGLDEESIARRKAAQKAHEDEWHRRLKEVQDKLDELQEKYDNETEVLQKQLKAIQSKLAITQDALNATSARPGSGSDPDAFRVVPNGQGILCCGCLKQIVLRDVTPLPPKRAMSVSTPDLETARRAFFKKGLGGRLQQDDKFQNMLWNDAKDPYRLSKRIRRSERHNQVLSLKVSERVSESIVSQASMAGLLKSRSSRSFESHLARSPILHHVQVCPS</sequence>
<accession>A0ABP0M1I9</accession>
<organism evidence="3 4">
    <name type="scientific">Durusdinium trenchii</name>
    <dbReference type="NCBI Taxonomy" id="1381693"/>
    <lineage>
        <taxon>Eukaryota</taxon>
        <taxon>Sar</taxon>
        <taxon>Alveolata</taxon>
        <taxon>Dinophyceae</taxon>
        <taxon>Suessiales</taxon>
        <taxon>Symbiodiniaceae</taxon>
        <taxon>Durusdinium</taxon>
    </lineage>
</organism>
<feature type="coiled-coil region" evidence="1">
    <location>
        <begin position="295"/>
        <end position="354"/>
    </location>
</feature>
<feature type="compositionally biased region" description="Basic and acidic residues" evidence="2">
    <location>
        <begin position="151"/>
        <end position="160"/>
    </location>
</feature>
<dbReference type="Gene3D" id="1.20.1170.10">
    <property type="match status" value="1"/>
</dbReference>
<dbReference type="EMBL" id="CAXAMM010018891">
    <property type="protein sequence ID" value="CAK9044612.1"/>
    <property type="molecule type" value="Genomic_DNA"/>
</dbReference>
<dbReference type="SUPFAM" id="SSF58100">
    <property type="entry name" value="Bacterial hemolysins"/>
    <property type="match status" value="1"/>
</dbReference>
<feature type="region of interest" description="Disordered" evidence="2">
    <location>
        <begin position="129"/>
        <end position="160"/>
    </location>
</feature>
<feature type="compositionally biased region" description="Polar residues" evidence="2">
    <location>
        <begin position="7"/>
        <end position="21"/>
    </location>
</feature>